<name>A0A915L734_ROMCU</name>
<dbReference type="Proteomes" id="UP000887565">
    <property type="component" value="Unplaced"/>
</dbReference>
<sequence length="184" mass="21651">MDPKIDQQLERVLQEQKRFRPQERAPEMPNQELATHLLERLSHSDVSLQEKTRGHLYLLFPIERNVTDQQLEPFRLKGRKGYLSANLWKTTDGYLQPNCTDRKYPFRSVTFRPLHAVPFRPERQSSNGNRGILPLLNSFKQIENLEFRREKFAVPTLLDVQQLEESLSQQTTQSRAQPSIQQLV</sequence>
<organism evidence="1 2">
    <name type="scientific">Romanomermis culicivorax</name>
    <name type="common">Nematode worm</name>
    <dbReference type="NCBI Taxonomy" id="13658"/>
    <lineage>
        <taxon>Eukaryota</taxon>
        <taxon>Metazoa</taxon>
        <taxon>Ecdysozoa</taxon>
        <taxon>Nematoda</taxon>
        <taxon>Enoplea</taxon>
        <taxon>Dorylaimia</taxon>
        <taxon>Mermithida</taxon>
        <taxon>Mermithoidea</taxon>
        <taxon>Mermithidae</taxon>
        <taxon>Romanomermis</taxon>
    </lineage>
</organism>
<protein>
    <submittedName>
        <fullName evidence="2">Uncharacterized protein</fullName>
    </submittedName>
</protein>
<accession>A0A915L734</accession>
<reference evidence="2" key="1">
    <citation type="submission" date="2022-11" db="UniProtKB">
        <authorList>
            <consortium name="WormBaseParasite"/>
        </authorList>
    </citation>
    <scope>IDENTIFICATION</scope>
</reference>
<evidence type="ECO:0000313" key="1">
    <source>
        <dbReference type="Proteomes" id="UP000887565"/>
    </source>
</evidence>
<dbReference type="AlphaFoldDB" id="A0A915L734"/>
<proteinExistence type="predicted"/>
<dbReference type="WBParaSite" id="nRc.2.0.1.t46844-RA">
    <property type="protein sequence ID" value="nRc.2.0.1.t46844-RA"/>
    <property type="gene ID" value="nRc.2.0.1.g46844"/>
</dbReference>
<evidence type="ECO:0000313" key="2">
    <source>
        <dbReference type="WBParaSite" id="nRc.2.0.1.t46844-RA"/>
    </source>
</evidence>
<keyword evidence="1" id="KW-1185">Reference proteome</keyword>